<sequence>MGAHHLHDTCWRKKGLGTGDRCSLPGLLTLVGGTASVLVSQSRKGFQAYRTVSQGLANEQTGLVKMG</sequence>
<evidence type="ECO:0000313" key="1">
    <source>
        <dbReference type="EMBL" id="VEL22924.1"/>
    </source>
</evidence>
<keyword evidence="2" id="KW-1185">Reference proteome</keyword>
<name>A0A3S5CHZ6_9PLAT</name>
<gene>
    <name evidence="1" type="ORF">PXEA_LOCUS16364</name>
</gene>
<dbReference type="EMBL" id="CAAALY010059119">
    <property type="protein sequence ID" value="VEL22924.1"/>
    <property type="molecule type" value="Genomic_DNA"/>
</dbReference>
<protein>
    <submittedName>
        <fullName evidence="1">Uncharacterized protein</fullName>
    </submittedName>
</protein>
<dbReference type="Proteomes" id="UP000784294">
    <property type="component" value="Unassembled WGS sequence"/>
</dbReference>
<dbReference type="AlphaFoldDB" id="A0A3S5CHZ6"/>
<accession>A0A3S5CHZ6</accession>
<organism evidence="1 2">
    <name type="scientific">Protopolystoma xenopodis</name>
    <dbReference type="NCBI Taxonomy" id="117903"/>
    <lineage>
        <taxon>Eukaryota</taxon>
        <taxon>Metazoa</taxon>
        <taxon>Spiralia</taxon>
        <taxon>Lophotrochozoa</taxon>
        <taxon>Platyhelminthes</taxon>
        <taxon>Monogenea</taxon>
        <taxon>Polyopisthocotylea</taxon>
        <taxon>Polystomatidea</taxon>
        <taxon>Polystomatidae</taxon>
        <taxon>Protopolystoma</taxon>
    </lineage>
</organism>
<proteinExistence type="predicted"/>
<comment type="caution">
    <text evidence="1">The sequence shown here is derived from an EMBL/GenBank/DDBJ whole genome shotgun (WGS) entry which is preliminary data.</text>
</comment>
<reference evidence="1" key="1">
    <citation type="submission" date="2018-11" db="EMBL/GenBank/DDBJ databases">
        <authorList>
            <consortium name="Pathogen Informatics"/>
        </authorList>
    </citation>
    <scope>NUCLEOTIDE SEQUENCE</scope>
</reference>
<evidence type="ECO:0000313" key="2">
    <source>
        <dbReference type="Proteomes" id="UP000784294"/>
    </source>
</evidence>